<evidence type="ECO:0000313" key="4">
    <source>
        <dbReference type="Proteomes" id="UP000001202"/>
    </source>
</evidence>
<evidence type="ECO:0000313" key="3">
    <source>
        <dbReference type="EMBL" id="ACD70908.1"/>
    </source>
</evidence>
<sequence>MTDRRRSMSCVHFFPLKSRGFLPTLTSKKRSVKLSKQDATVTVVILLLILLLGWGYSRALRLSQGKGNPIGRVFFYKKTATRKKNNQALWLKLKDGVPVYHRDVLRTTTGSEAVIVFTDNSRLDIAENTMVRISHTGMKKKDVRLVTGAIRYARAAGNPAAHTVHVGKTTISLSGDGQVNVRGGERDSTVEIARGEALLHDAQGQTLPLQTFTQLATSREDGTVRILHPTFVPLLPDQDALLLTAEHTRSVGFVWLGDATTVQPSVRLQISRYADFSVIETERKLTLPHEANASRTTFKTSERLGEGRWFWRLVPQNGTASAPRSFSVRRARKVMLHTPRAQAVLSYRDAIPPTLFSWTSVEDVEQYRLLLSSRADFSADVKTFSLRTPEISVPGLGEGTYFWKVVPRFDEGIEDPVFASEVGTFSIKQGKELHAPVALFPAEDEVLEHADRENRMVIFTCEPIPEARRYVWTVKNMDANASPLVTTTSVPFLTVPMRSLRARLQEGTYQWQVAWETRRSDRSPYSALRAFTVIEGMHAWEEEPETRDLIALRAPSFVLRDMPALITEKYLLQHRALRCKWTAVHNAQRYTVTLKNKKTDAVLQTATTTGVEFSFTNLAHLEEGSFHWVIQAHTEQEGYEPASAQVVRAFTIRVSELERPRAKEIVHYEYH</sequence>
<dbReference type="RefSeq" id="WP_010881933.1">
    <property type="nucleotide sequence ID" value="NC_010741.1"/>
</dbReference>
<reference evidence="3 4" key="1">
    <citation type="journal article" date="2008" name="BMC Microbiol.">
        <title>Complete genome sequence of Treponema pallidum ssp. pallidum strain SS14 determined with oligonucleotide arrays.</title>
        <authorList>
            <person name="Matejkova P."/>
            <person name="Strouhal M."/>
            <person name="Smajs D."/>
            <person name="Norris S.J."/>
            <person name="Palzkill T."/>
            <person name="Petrosino J.F."/>
            <person name="Sodergren E."/>
            <person name="Norton J.E."/>
            <person name="Singh J."/>
            <person name="Richmond T.A."/>
            <person name="Molla M.N."/>
            <person name="Albert T.J."/>
            <person name="Weinstock G.M."/>
        </authorList>
    </citation>
    <scope>NUCLEOTIDE SEQUENCE [LARGE SCALE GENOMIC DNA]</scope>
    <source>
        <strain evidence="3 4">SS14</strain>
    </source>
</reference>
<keyword evidence="1" id="KW-0812">Transmembrane</keyword>
<keyword evidence="1" id="KW-1133">Transmembrane helix</keyword>
<dbReference type="InterPro" id="IPR006860">
    <property type="entry name" value="FecR"/>
</dbReference>
<dbReference type="PATRIC" id="fig|455434.6.peg.483"/>
<evidence type="ECO:0000259" key="2">
    <source>
        <dbReference type="Pfam" id="PF04773"/>
    </source>
</evidence>
<proteinExistence type="predicted"/>
<gene>
    <name evidence="3" type="ordered locus">TPASS_0484</name>
</gene>
<dbReference type="Pfam" id="PF04773">
    <property type="entry name" value="FecR"/>
    <property type="match status" value="1"/>
</dbReference>
<dbReference type="Proteomes" id="UP000001202">
    <property type="component" value="Chromosome"/>
</dbReference>
<feature type="domain" description="FecR protein" evidence="2">
    <location>
        <begin position="103"/>
        <end position="197"/>
    </location>
</feature>
<dbReference type="KEGG" id="tpp:TPASS_0484"/>
<dbReference type="GeneID" id="93876250"/>
<accession>A0A0H3BIH2</accession>
<feature type="transmembrane region" description="Helical" evidence="1">
    <location>
        <begin position="39"/>
        <end position="56"/>
    </location>
</feature>
<keyword evidence="1" id="KW-0472">Membrane</keyword>
<evidence type="ECO:0000256" key="1">
    <source>
        <dbReference type="SAM" id="Phobius"/>
    </source>
</evidence>
<dbReference type="InterPro" id="IPR013783">
    <property type="entry name" value="Ig-like_fold"/>
</dbReference>
<organism evidence="3 4">
    <name type="scientific">Treponema pallidum subsp. pallidum (strain SS14)</name>
    <dbReference type="NCBI Taxonomy" id="455434"/>
    <lineage>
        <taxon>Bacteria</taxon>
        <taxon>Pseudomonadati</taxon>
        <taxon>Spirochaetota</taxon>
        <taxon>Spirochaetia</taxon>
        <taxon>Spirochaetales</taxon>
        <taxon>Treponemataceae</taxon>
        <taxon>Treponema</taxon>
    </lineage>
</organism>
<dbReference type="EMBL" id="CP000805">
    <property type="protein sequence ID" value="ACD70908.1"/>
    <property type="molecule type" value="Genomic_DNA"/>
</dbReference>
<name>A0A0H3BIH2_TREPS</name>
<protein>
    <recommendedName>
        <fullName evidence="2">FecR protein domain-containing protein</fullName>
    </recommendedName>
</protein>
<dbReference type="Gene3D" id="2.60.40.10">
    <property type="entry name" value="Immunoglobulins"/>
    <property type="match status" value="3"/>
</dbReference>
<dbReference type="AlphaFoldDB" id="A0A0H3BIH2"/>